<evidence type="ECO:0008006" key="4">
    <source>
        <dbReference type="Google" id="ProtNLM"/>
    </source>
</evidence>
<name>A0A6M0JSH2_9GAMM</name>
<feature type="region of interest" description="Disordered" evidence="1">
    <location>
        <begin position="184"/>
        <end position="229"/>
    </location>
</feature>
<dbReference type="Proteomes" id="UP000483379">
    <property type="component" value="Unassembled WGS sequence"/>
</dbReference>
<protein>
    <recommendedName>
        <fullName evidence="4">SprA-related family protein</fullName>
    </recommendedName>
</protein>
<reference evidence="2 3" key="1">
    <citation type="submission" date="2020-02" db="EMBL/GenBank/DDBJ databases">
        <title>Genome sequences of Thiorhodococcus mannitoliphagus and Thiorhodococcus minor, purple sulfur photosynthetic bacteria in the gammaproteobacterial family, Chromatiaceae.</title>
        <authorList>
            <person name="Aviles F.A."/>
            <person name="Meyer T.E."/>
            <person name="Kyndt J.A."/>
        </authorList>
    </citation>
    <scope>NUCLEOTIDE SEQUENCE [LARGE SCALE GENOMIC DNA]</scope>
    <source>
        <strain evidence="2 3">DSM 11518</strain>
    </source>
</reference>
<dbReference type="EMBL" id="JAAIJQ010000002">
    <property type="protein sequence ID" value="NEV60476.1"/>
    <property type="molecule type" value="Genomic_DNA"/>
</dbReference>
<feature type="compositionally biased region" description="Basic and acidic residues" evidence="1">
    <location>
        <begin position="75"/>
        <end position="96"/>
    </location>
</feature>
<feature type="compositionally biased region" description="Low complexity" evidence="1">
    <location>
        <begin position="59"/>
        <end position="71"/>
    </location>
</feature>
<proteinExistence type="predicted"/>
<sequence length="254" mass="26211">MQIHSTISSAPYPPMRADGAQGRVGASVAEEPSEGAALDPASAPAGEDGEQEDSKRVGSASASESASTEQELSQDEQREVELLKQRDAEVRAHEQAHVAAGGQYVTSAPSYSYQVGPDGKRYAIGGEVGIDTSMGSGDPAANLEKARTLLRAALAPAEPSTQDRRVAADARAMEIEAQRQLAELQQAESEADMADLGLDDAQAAESDGEAASDAEQAEAGVTPLGSLGGGQARLERRIGQLFAEPAEGALRAVA</sequence>
<evidence type="ECO:0000256" key="1">
    <source>
        <dbReference type="SAM" id="MobiDB-lite"/>
    </source>
</evidence>
<keyword evidence="3" id="KW-1185">Reference proteome</keyword>
<dbReference type="InterPro" id="IPR021973">
    <property type="entry name" value="SprA-related"/>
</dbReference>
<accession>A0A6M0JSH2</accession>
<dbReference type="Pfam" id="PF12118">
    <property type="entry name" value="SprA-related"/>
    <property type="match status" value="1"/>
</dbReference>
<gene>
    <name evidence="2" type="ORF">G3446_00980</name>
</gene>
<feature type="region of interest" description="Disordered" evidence="1">
    <location>
        <begin position="1"/>
        <end position="121"/>
    </location>
</feature>
<evidence type="ECO:0000313" key="2">
    <source>
        <dbReference type="EMBL" id="NEV60476.1"/>
    </source>
</evidence>
<dbReference type="RefSeq" id="WP_164450521.1">
    <property type="nucleotide sequence ID" value="NZ_JAAIJQ010000002.1"/>
</dbReference>
<evidence type="ECO:0000313" key="3">
    <source>
        <dbReference type="Proteomes" id="UP000483379"/>
    </source>
</evidence>
<feature type="compositionally biased region" description="Polar residues" evidence="1">
    <location>
        <begin position="104"/>
        <end position="113"/>
    </location>
</feature>
<feature type="compositionally biased region" description="Acidic residues" evidence="1">
    <location>
        <begin position="206"/>
        <end position="216"/>
    </location>
</feature>
<organism evidence="2 3">
    <name type="scientific">Thiorhodococcus minor</name>
    <dbReference type="NCBI Taxonomy" id="57489"/>
    <lineage>
        <taxon>Bacteria</taxon>
        <taxon>Pseudomonadati</taxon>
        <taxon>Pseudomonadota</taxon>
        <taxon>Gammaproteobacteria</taxon>
        <taxon>Chromatiales</taxon>
        <taxon>Chromatiaceae</taxon>
        <taxon>Thiorhodococcus</taxon>
    </lineage>
</organism>
<comment type="caution">
    <text evidence="2">The sequence shown here is derived from an EMBL/GenBank/DDBJ whole genome shotgun (WGS) entry which is preliminary data.</text>
</comment>
<dbReference type="AlphaFoldDB" id="A0A6M0JSH2"/>